<evidence type="ECO:0000313" key="2">
    <source>
        <dbReference type="Proteomes" id="UP000184513"/>
    </source>
</evidence>
<organism evidence="1 2">
    <name type="scientific">Cyclobacterium lianum</name>
    <dbReference type="NCBI Taxonomy" id="388280"/>
    <lineage>
        <taxon>Bacteria</taxon>
        <taxon>Pseudomonadati</taxon>
        <taxon>Bacteroidota</taxon>
        <taxon>Cytophagia</taxon>
        <taxon>Cytophagales</taxon>
        <taxon>Cyclobacteriaceae</taxon>
        <taxon>Cyclobacterium</taxon>
    </lineage>
</organism>
<dbReference type="Proteomes" id="UP000184513">
    <property type="component" value="Unassembled WGS sequence"/>
</dbReference>
<dbReference type="STRING" id="388280.SAMN04488057_109178"/>
<gene>
    <name evidence="1" type="ORF">SAMN04488057_109178</name>
</gene>
<name>A0A1M7PNA6_9BACT</name>
<dbReference type="EMBL" id="FRCY01000009">
    <property type="protein sequence ID" value="SHN18586.1"/>
    <property type="molecule type" value="Genomic_DNA"/>
</dbReference>
<evidence type="ECO:0000313" key="1">
    <source>
        <dbReference type="EMBL" id="SHN18586.1"/>
    </source>
</evidence>
<proteinExistence type="predicted"/>
<protein>
    <submittedName>
        <fullName evidence="1">Uncharacterized protein</fullName>
    </submittedName>
</protein>
<keyword evidence="2" id="KW-1185">Reference proteome</keyword>
<accession>A0A1M7PNA6</accession>
<dbReference type="AlphaFoldDB" id="A0A1M7PNA6"/>
<sequence length="75" mass="8294">MAMKKIKLQKVRLDESEVLTTKQMSSILGGGWTTNTSETYVGANGDCWYSCDSYGGDVCTEDPILEYGWCNNGSR</sequence>
<reference evidence="1 2" key="1">
    <citation type="submission" date="2016-11" db="EMBL/GenBank/DDBJ databases">
        <authorList>
            <person name="Jaros S."/>
            <person name="Januszkiewicz K."/>
            <person name="Wedrychowicz H."/>
        </authorList>
    </citation>
    <scope>NUCLEOTIDE SEQUENCE [LARGE SCALE GENOMIC DNA]</scope>
    <source>
        <strain evidence="1 2">CGMCC 1.6102</strain>
    </source>
</reference>